<comment type="subunit">
    <text evidence="11">Monomer.</text>
</comment>
<keyword evidence="10 11" id="KW-0346">Stress response</keyword>
<comment type="subcellular location">
    <subcellularLocation>
        <location evidence="11">Cytoplasm</location>
    </subcellularLocation>
</comment>
<comment type="caution">
    <text evidence="13">The sequence shown here is derived from an EMBL/GenBank/DDBJ whole genome shotgun (WGS) entry which is preliminary data.</text>
</comment>
<evidence type="ECO:0000256" key="11">
    <source>
        <dbReference type="HAMAP-Rule" id="MF_01497"/>
    </source>
</evidence>
<keyword evidence="3 11" id="KW-0597">Phosphoprotein</keyword>
<comment type="cofactor">
    <cofactor evidence="11">
        <name>Mg(2+)</name>
        <dbReference type="ChEBI" id="CHEBI:18420"/>
    </cofactor>
</comment>
<evidence type="ECO:0000313" key="13">
    <source>
        <dbReference type="EMBL" id="GAA0254855.1"/>
    </source>
</evidence>
<evidence type="ECO:0000256" key="2">
    <source>
        <dbReference type="ARBA" id="ARBA00022527"/>
    </source>
</evidence>
<dbReference type="InterPro" id="IPR032882">
    <property type="entry name" value="SrkA/RdoA"/>
</dbReference>
<keyword evidence="1 11" id="KW-0963">Cytoplasm</keyword>
<reference evidence="13 14" key="1">
    <citation type="journal article" date="2019" name="Int. J. Syst. Evol. Microbiol.">
        <title>The Global Catalogue of Microorganisms (GCM) 10K type strain sequencing project: providing services to taxonomists for standard genome sequencing and annotation.</title>
        <authorList>
            <consortium name="The Broad Institute Genomics Platform"/>
            <consortium name="The Broad Institute Genome Sequencing Center for Infectious Disease"/>
            <person name="Wu L."/>
            <person name="Ma J."/>
        </authorList>
    </citation>
    <scope>NUCLEOTIDE SEQUENCE [LARGE SCALE GENOMIC DNA]</scope>
    <source>
        <strain evidence="13 14">JCM 16242</strain>
    </source>
</reference>
<keyword evidence="2 11" id="KW-0723">Serine/threonine-protein kinase</keyword>
<name>A0ABN0ULS1_9GAMM</name>
<dbReference type="HAMAP" id="MF_01497">
    <property type="entry name" value="SrkA_kinase"/>
    <property type="match status" value="1"/>
</dbReference>
<comment type="function">
    <text evidence="11">A protein kinase that phosphorylates Ser and Thr residues. Probably acts to suppress the effects of stress linked to accumulation of reactive oxygen species. Probably involved in the extracytoplasmic stress response.</text>
</comment>
<dbReference type="EC" id="2.7.11.1" evidence="11"/>
<dbReference type="Proteomes" id="UP001500657">
    <property type="component" value="Unassembled WGS sequence"/>
</dbReference>
<dbReference type="Gene3D" id="1.10.510.10">
    <property type="entry name" value="Transferase(Phosphotransferase) domain 1"/>
    <property type="match status" value="1"/>
</dbReference>
<evidence type="ECO:0000256" key="8">
    <source>
        <dbReference type="ARBA" id="ARBA00022840"/>
    </source>
</evidence>
<feature type="active site" description="Proton acceptor" evidence="11">
    <location>
        <position position="207"/>
    </location>
</feature>
<gene>
    <name evidence="11" type="primary">srkA</name>
    <name evidence="13" type="ORF">GCM10009126_20020</name>
</gene>
<keyword evidence="4 11" id="KW-0808">Transferase</keyword>
<dbReference type="EMBL" id="BAAAFO010000003">
    <property type="protein sequence ID" value="GAA0254855.1"/>
    <property type="molecule type" value="Genomic_DNA"/>
</dbReference>
<evidence type="ECO:0000256" key="5">
    <source>
        <dbReference type="ARBA" id="ARBA00022723"/>
    </source>
</evidence>
<feature type="active site" evidence="11">
    <location>
        <position position="224"/>
    </location>
</feature>
<evidence type="ECO:0000313" key="14">
    <source>
        <dbReference type="Proteomes" id="UP001500657"/>
    </source>
</evidence>
<evidence type="ECO:0000256" key="6">
    <source>
        <dbReference type="ARBA" id="ARBA00022741"/>
    </source>
</evidence>
<dbReference type="Pfam" id="PF01636">
    <property type="entry name" value="APH"/>
    <property type="match status" value="1"/>
</dbReference>
<sequence length="320" mass="35591">MTAQAPYARLSPDLVLDAVGACGLWPDGRLLALNSYENRVWQVGLEAVGDEPATPVIAKFYRPGRWSDAAIEEEHAFAQALANDELPVVAPLAFHGKTLLHHHGFRYALTPRRGGRAPSLESAEQLQWLGRLIARMHVVGARGAFVHRSRIDRDTMVHQPMQAVLASTLLPASLHGHYRAAAGRLDDAIARRQEAVGAVRQIRLHGDCHPGNVLWTDNGPHFVDFDDARRGPAVQDLWMLAGDEAAMEALLEGYRQFRDFDDGELALIPALRAMRQLHYAGWIAERWSDPAFPAAFPFAAEPRWWEQHVADLHELADELA</sequence>
<keyword evidence="8 11" id="KW-0067">ATP-binding</keyword>
<comment type="similarity">
    <text evidence="11">Belongs to the SrkA/RdoA protein kinase family.</text>
</comment>
<dbReference type="InterPro" id="IPR002575">
    <property type="entry name" value="Aminoglycoside_PTrfase"/>
</dbReference>
<feature type="domain" description="Aminoglycoside phosphotransferase" evidence="12">
    <location>
        <begin position="34"/>
        <end position="261"/>
    </location>
</feature>
<keyword evidence="5 11" id="KW-0479">Metal-binding</keyword>
<evidence type="ECO:0000256" key="7">
    <source>
        <dbReference type="ARBA" id="ARBA00022777"/>
    </source>
</evidence>
<dbReference type="Gene3D" id="1.20.1270.170">
    <property type="match status" value="1"/>
</dbReference>
<dbReference type="Gene3D" id="3.30.200.70">
    <property type="match status" value="1"/>
</dbReference>
<dbReference type="GO" id="GO:0004674">
    <property type="term" value="F:protein serine/threonine kinase activity"/>
    <property type="evidence" value="ECO:0007669"/>
    <property type="project" value="UniProtKB-KW"/>
</dbReference>
<comment type="catalytic activity">
    <reaction evidence="11">
        <text>L-seryl-[protein] + ATP = O-phospho-L-seryl-[protein] + ADP + H(+)</text>
        <dbReference type="Rhea" id="RHEA:17989"/>
        <dbReference type="Rhea" id="RHEA-COMP:9863"/>
        <dbReference type="Rhea" id="RHEA-COMP:11604"/>
        <dbReference type="ChEBI" id="CHEBI:15378"/>
        <dbReference type="ChEBI" id="CHEBI:29999"/>
        <dbReference type="ChEBI" id="CHEBI:30616"/>
        <dbReference type="ChEBI" id="CHEBI:83421"/>
        <dbReference type="ChEBI" id="CHEBI:456216"/>
        <dbReference type="EC" id="2.7.11.1"/>
    </reaction>
</comment>
<evidence type="ECO:0000256" key="10">
    <source>
        <dbReference type="ARBA" id="ARBA00023016"/>
    </source>
</evidence>
<evidence type="ECO:0000256" key="1">
    <source>
        <dbReference type="ARBA" id="ARBA00022490"/>
    </source>
</evidence>
<keyword evidence="9 11" id="KW-0460">Magnesium</keyword>
<evidence type="ECO:0000256" key="3">
    <source>
        <dbReference type="ARBA" id="ARBA00022553"/>
    </source>
</evidence>
<feature type="binding site" evidence="11">
    <location>
        <position position="212"/>
    </location>
    <ligand>
        <name>Mg(2+)</name>
        <dbReference type="ChEBI" id="CHEBI:18420"/>
    </ligand>
</feature>
<dbReference type="InterPro" id="IPR011009">
    <property type="entry name" value="Kinase-like_dom_sf"/>
</dbReference>
<keyword evidence="14" id="KW-1185">Reference proteome</keyword>
<keyword evidence="7 11" id="KW-0418">Kinase</keyword>
<accession>A0ABN0ULS1</accession>
<evidence type="ECO:0000256" key="4">
    <source>
        <dbReference type="ARBA" id="ARBA00022679"/>
    </source>
</evidence>
<dbReference type="SUPFAM" id="SSF56112">
    <property type="entry name" value="Protein kinase-like (PK-like)"/>
    <property type="match status" value="1"/>
</dbReference>
<dbReference type="RefSeq" id="WP_343882641.1">
    <property type="nucleotide sequence ID" value="NZ_BAAAFO010000003.1"/>
</dbReference>
<comment type="catalytic activity">
    <reaction evidence="11">
        <text>L-threonyl-[protein] + ATP = O-phospho-L-threonyl-[protein] + ADP + H(+)</text>
        <dbReference type="Rhea" id="RHEA:46608"/>
        <dbReference type="Rhea" id="RHEA-COMP:11060"/>
        <dbReference type="Rhea" id="RHEA-COMP:11605"/>
        <dbReference type="ChEBI" id="CHEBI:15378"/>
        <dbReference type="ChEBI" id="CHEBI:30013"/>
        <dbReference type="ChEBI" id="CHEBI:30616"/>
        <dbReference type="ChEBI" id="CHEBI:61977"/>
        <dbReference type="ChEBI" id="CHEBI:456216"/>
        <dbReference type="EC" id="2.7.11.1"/>
    </reaction>
</comment>
<proteinExistence type="inferred from homology"/>
<dbReference type="PANTHER" id="PTHR39573">
    <property type="entry name" value="STRESS RESPONSE KINASE A"/>
    <property type="match status" value="1"/>
</dbReference>
<evidence type="ECO:0000256" key="9">
    <source>
        <dbReference type="ARBA" id="ARBA00022842"/>
    </source>
</evidence>
<dbReference type="NCBIfam" id="NF008738">
    <property type="entry name" value="PRK11768.1"/>
    <property type="match status" value="1"/>
</dbReference>
<keyword evidence="6 11" id="KW-0547">Nucleotide-binding</keyword>
<protein>
    <recommendedName>
        <fullName evidence="11">Stress response kinase A</fullName>
        <ecNumber evidence="11">2.7.11.1</ecNumber>
    </recommendedName>
    <alternativeName>
        <fullName evidence="11">Serine/threonine-protein kinase SrkA</fullName>
    </alternativeName>
</protein>
<feature type="binding site" evidence="11">
    <location>
        <position position="224"/>
    </location>
    <ligand>
        <name>Mg(2+)</name>
        <dbReference type="ChEBI" id="CHEBI:18420"/>
    </ligand>
</feature>
<evidence type="ECO:0000259" key="12">
    <source>
        <dbReference type="Pfam" id="PF01636"/>
    </source>
</evidence>
<dbReference type="PANTHER" id="PTHR39573:SF1">
    <property type="entry name" value="STRESS RESPONSE KINASE A"/>
    <property type="match status" value="1"/>
</dbReference>
<organism evidence="13 14">
    <name type="scientific">Rhodanobacter caeni</name>
    <dbReference type="NCBI Taxonomy" id="657654"/>
    <lineage>
        <taxon>Bacteria</taxon>
        <taxon>Pseudomonadati</taxon>
        <taxon>Pseudomonadota</taxon>
        <taxon>Gammaproteobacteria</taxon>
        <taxon>Lysobacterales</taxon>
        <taxon>Rhodanobacteraceae</taxon>
        <taxon>Rhodanobacter</taxon>
    </lineage>
</organism>
<feature type="site" description="ATP" evidence="11">
    <location>
        <position position="35"/>
    </location>
</feature>